<comment type="caution">
    <text evidence="2">The sequence shown here is derived from an EMBL/GenBank/DDBJ whole genome shotgun (WGS) entry which is preliminary data.</text>
</comment>
<keyword evidence="1" id="KW-0472">Membrane</keyword>
<feature type="transmembrane region" description="Helical" evidence="1">
    <location>
        <begin position="54"/>
        <end position="71"/>
    </location>
</feature>
<organism evidence="2 3">
    <name type="scientific">Sabulicella glaciei</name>
    <dbReference type="NCBI Taxonomy" id="2984948"/>
    <lineage>
        <taxon>Bacteria</taxon>
        <taxon>Pseudomonadati</taxon>
        <taxon>Pseudomonadota</taxon>
        <taxon>Alphaproteobacteria</taxon>
        <taxon>Acetobacterales</taxon>
        <taxon>Acetobacteraceae</taxon>
        <taxon>Sabulicella</taxon>
    </lineage>
</organism>
<gene>
    <name evidence="2" type="ORF">OF850_05435</name>
</gene>
<accession>A0ABT3NSC3</accession>
<dbReference type="Proteomes" id="UP001526430">
    <property type="component" value="Unassembled WGS sequence"/>
</dbReference>
<reference evidence="2 3" key="1">
    <citation type="submission" date="2022-10" db="EMBL/GenBank/DDBJ databases">
        <title>Roseococcus glaciei nov., sp. nov., isolated from glacier.</title>
        <authorList>
            <person name="Liu Q."/>
            <person name="Xin Y.-H."/>
        </authorList>
    </citation>
    <scope>NUCLEOTIDE SEQUENCE [LARGE SCALE GENOMIC DNA]</scope>
    <source>
        <strain evidence="2 3">MDT2-1-1</strain>
    </source>
</reference>
<protein>
    <submittedName>
        <fullName evidence="2">Uncharacterized protein</fullName>
    </submittedName>
</protein>
<sequence>MRDPATTPEQVAALRDLPMALPEGTVRAVLALVAGIVGLPLLLFSQALALNEAVAGYANGIIAGVFGYYFGARSTAPDAQAARRAQEALAVEQARSAELCEAAEAPDRLSETLATLEAQARVARPSRAGSLRAAENP</sequence>
<evidence type="ECO:0000313" key="3">
    <source>
        <dbReference type="Proteomes" id="UP001526430"/>
    </source>
</evidence>
<evidence type="ECO:0000313" key="2">
    <source>
        <dbReference type="EMBL" id="MCW8085062.1"/>
    </source>
</evidence>
<proteinExistence type="predicted"/>
<dbReference type="RefSeq" id="WP_301588909.1">
    <property type="nucleotide sequence ID" value="NZ_JAPFQI010000002.1"/>
</dbReference>
<feature type="transmembrane region" description="Helical" evidence="1">
    <location>
        <begin position="28"/>
        <end position="48"/>
    </location>
</feature>
<keyword evidence="1" id="KW-1133">Transmembrane helix</keyword>
<name>A0ABT3NSC3_9PROT</name>
<keyword evidence="3" id="KW-1185">Reference proteome</keyword>
<dbReference type="EMBL" id="JAPFQI010000002">
    <property type="protein sequence ID" value="MCW8085062.1"/>
    <property type="molecule type" value="Genomic_DNA"/>
</dbReference>
<keyword evidence="1" id="KW-0812">Transmembrane</keyword>
<evidence type="ECO:0000256" key="1">
    <source>
        <dbReference type="SAM" id="Phobius"/>
    </source>
</evidence>